<dbReference type="SUPFAM" id="SSF52833">
    <property type="entry name" value="Thioredoxin-like"/>
    <property type="match status" value="1"/>
</dbReference>
<dbReference type="Gene3D" id="3.40.30.10">
    <property type="entry name" value="Glutaredoxin"/>
    <property type="match status" value="1"/>
</dbReference>
<evidence type="ECO:0000259" key="2">
    <source>
        <dbReference type="PROSITE" id="PS50405"/>
    </source>
</evidence>
<dbReference type="RefSeq" id="WP_109871788.1">
    <property type="nucleotide sequence ID" value="NZ_QGNA01000004.1"/>
</dbReference>
<dbReference type="InterPro" id="IPR004045">
    <property type="entry name" value="Glutathione_S-Trfase_N"/>
</dbReference>
<dbReference type="Pfam" id="PF13409">
    <property type="entry name" value="GST_N_2"/>
    <property type="match status" value="1"/>
</dbReference>
<dbReference type="SFLD" id="SFLDG00358">
    <property type="entry name" value="Main_(cytGST)"/>
    <property type="match status" value="1"/>
</dbReference>
<organism evidence="3 4">
    <name type="scientific">Falsiroseomonas bella</name>
    <dbReference type="NCBI Taxonomy" id="2184016"/>
    <lineage>
        <taxon>Bacteria</taxon>
        <taxon>Pseudomonadati</taxon>
        <taxon>Pseudomonadota</taxon>
        <taxon>Alphaproteobacteria</taxon>
        <taxon>Acetobacterales</taxon>
        <taxon>Roseomonadaceae</taxon>
        <taxon>Falsiroseomonas</taxon>
    </lineage>
</organism>
<dbReference type="PROSITE" id="PS50404">
    <property type="entry name" value="GST_NTER"/>
    <property type="match status" value="1"/>
</dbReference>
<evidence type="ECO:0000313" key="4">
    <source>
        <dbReference type="Proteomes" id="UP000245765"/>
    </source>
</evidence>
<dbReference type="SFLD" id="SFLDG01150">
    <property type="entry name" value="Main.1:_Beta-like"/>
    <property type="match status" value="1"/>
</dbReference>
<protein>
    <submittedName>
        <fullName evidence="3">Glutathione S-transferase</fullName>
    </submittedName>
</protein>
<dbReference type="Proteomes" id="UP000245765">
    <property type="component" value="Unassembled WGS sequence"/>
</dbReference>
<feature type="domain" description="GST C-terminal" evidence="2">
    <location>
        <begin position="85"/>
        <end position="207"/>
    </location>
</feature>
<gene>
    <name evidence="3" type="ORF">DFH01_17530</name>
</gene>
<dbReference type="Gene3D" id="1.20.1050.10">
    <property type="match status" value="1"/>
</dbReference>
<keyword evidence="3" id="KW-0808">Transferase</keyword>
<name>A0A317F8D9_9PROT</name>
<dbReference type="CDD" id="cd03057">
    <property type="entry name" value="GST_N_Beta"/>
    <property type="match status" value="1"/>
</dbReference>
<dbReference type="SUPFAM" id="SSF47616">
    <property type="entry name" value="GST C-terminal domain-like"/>
    <property type="match status" value="1"/>
</dbReference>
<dbReference type="InterPro" id="IPR036249">
    <property type="entry name" value="Thioredoxin-like_sf"/>
</dbReference>
<evidence type="ECO:0000313" key="3">
    <source>
        <dbReference type="EMBL" id="PWS35421.1"/>
    </source>
</evidence>
<dbReference type="OrthoDB" id="7583243at2"/>
<feature type="domain" description="GST N-terminal" evidence="1">
    <location>
        <begin position="1"/>
        <end position="80"/>
    </location>
</feature>
<dbReference type="InterPro" id="IPR010987">
    <property type="entry name" value="Glutathione-S-Trfase_C-like"/>
</dbReference>
<dbReference type="EMBL" id="QGNA01000004">
    <property type="protein sequence ID" value="PWS35421.1"/>
    <property type="molecule type" value="Genomic_DNA"/>
</dbReference>
<dbReference type="PANTHER" id="PTHR44051">
    <property type="entry name" value="GLUTATHIONE S-TRANSFERASE-RELATED"/>
    <property type="match status" value="1"/>
</dbReference>
<dbReference type="InterPro" id="IPR036282">
    <property type="entry name" value="Glutathione-S-Trfase_C_sf"/>
</dbReference>
<accession>A0A317F8D9</accession>
<comment type="caution">
    <text evidence="3">The sequence shown here is derived from an EMBL/GenBank/DDBJ whole genome shotgun (WGS) entry which is preliminary data.</text>
</comment>
<dbReference type="InterPro" id="IPR040079">
    <property type="entry name" value="Glutathione_S-Trfase"/>
</dbReference>
<dbReference type="GO" id="GO:0016740">
    <property type="term" value="F:transferase activity"/>
    <property type="evidence" value="ECO:0007669"/>
    <property type="project" value="UniProtKB-KW"/>
</dbReference>
<keyword evidence="4" id="KW-1185">Reference proteome</keyword>
<dbReference type="PROSITE" id="PS50405">
    <property type="entry name" value="GST_CTER"/>
    <property type="match status" value="1"/>
</dbReference>
<sequence length="207" mass="22933">MKLHYSPGACSIGIHVILEEIGKPYDLSLVALKDGAQYKPEYMAVNPKSKVPALDRGDGKVLTEFPVIAFWLAKSNPEAGLIPSDFEGEVRCLEMLDYICGTVHPHGFTRQFRPGNFSFREEDHPKSVELGKQNAQKYFDTIEKGWTGGTWLLPSGYSVADAALFFVEYWATRRSGLSLPPHLDAHLKAMLARPAVQRTLAQEGLAA</sequence>
<evidence type="ECO:0000259" key="1">
    <source>
        <dbReference type="PROSITE" id="PS50404"/>
    </source>
</evidence>
<dbReference type="AlphaFoldDB" id="A0A317F8D9"/>
<dbReference type="Pfam" id="PF13410">
    <property type="entry name" value="GST_C_2"/>
    <property type="match status" value="1"/>
</dbReference>
<dbReference type="PANTHER" id="PTHR44051:SF8">
    <property type="entry name" value="GLUTATHIONE S-TRANSFERASE GSTA"/>
    <property type="match status" value="1"/>
</dbReference>
<reference evidence="4" key="1">
    <citation type="submission" date="2018-05" db="EMBL/GenBank/DDBJ databases">
        <authorList>
            <person name="Du Z."/>
            <person name="Wang X."/>
        </authorList>
    </citation>
    <scope>NUCLEOTIDE SEQUENCE [LARGE SCALE GENOMIC DNA]</scope>
    <source>
        <strain evidence="4">CQN31</strain>
    </source>
</reference>
<dbReference type="SFLD" id="SFLDS00019">
    <property type="entry name" value="Glutathione_Transferase_(cytos"/>
    <property type="match status" value="1"/>
</dbReference>
<proteinExistence type="predicted"/>